<dbReference type="STRING" id="1802280.A3B37_02485"/>
<comment type="similarity">
    <text evidence="6">Belongs to the ABC-4 integral membrane protein family.</text>
</comment>
<comment type="caution">
    <text evidence="10">The sequence shown here is derived from an EMBL/GenBank/DDBJ whole genome shotgun (WGS) entry which is preliminary data.</text>
</comment>
<evidence type="ECO:0000259" key="8">
    <source>
        <dbReference type="Pfam" id="PF02687"/>
    </source>
</evidence>
<evidence type="ECO:0008006" key="12">
    <source>
        <dbReference type="Google" id="ProtNLM"/>
    </source>
</evidence>
<dbReference type="Pfam" id="PF02687">
    <property type="entry name" value="FtsX"/>
    <property type="match status" value="1"/>
</dbReference>
<dbReference type="InterPro" id="IPR050250">
    <property type="entry name" value="Macrolide_Exporter_MacB"/>
</dbReference>
<dbReference type="GO" id="GO:0022857">
    <property type="term" value="F:transmembrane transporter activity"/>
    <property type="evidence" value="ECO:0007669"/>
    <property type="project" value="TreeGrafter"/>
</dbReference>
<dbReference type="PANTHER" id="PTHR30572:SF4">
    <property type="entry name" value="ABC TRANSPORTER PERMEASE YTRF"/>
    <property type="match status" value="1"/>
</dbReference>
<dbReference type="InterPro" id="IPR025857">
    <property type="entry name" value="MacB_PCD"/>
</dbReference>
<gene>
    <name evidence="10" type="ORF">A3B37_02485</name>
</gene>
<dbReference type="InterPro" id="IPR003838">
    <property type="entry name" value="ABC3_permease_C"/>
</dbReference>
<evidence type="ECO:0000313" key="10">
    <source>
        <dbReference type="EMBL" id="OHA09405.1"/>
    </source>
</evidence>
<proteinExistence type="inferred from homology"/>
<accession>A0A1G2LCN5</accession>
<keyword evidence="5 7" id="KW-0472">Membrane</keyword>
<keyword evidence="4 7" id="KW-1133">Transmembrane helix</keyword>
<evidence type="ECO:0000256" key="2">
    <source>
        <dbReference type="ARBA" id="ARBA00022475"/>
    </source>
</evidence>
<evidence type="ECO:0000256" key="1">
    <source>
        <dbReference type="ARBA" id="ARBA00004651"/>
    </source>
</evidence>
<dbReference type="EMBL" id="MHQS01000003">
    <property type="protein sequence ID" value="OHA09405.1"/>
    <property type="molecule type" value="Genomic_DNA"/>
</dbReference>
<keyword evidence="3 7" id="KW-0812">Transmembrane</keyword>
<comment type="subcellular location">
    <subcellularLocation>
        <location evidence="1">Cell membrane</location>
        <topology evidence="1">Multi-pass membrane protein</topology>
    </subcellularLocation>
</comment>
<evidence type="ECO:0000256" key="4">
    <source>
        <dbReference type="ARBA" id="ARBA00022989"/>
    </source>
</evidence>
<feature type="domain" description="ABC3 transporter permease C-terminal" evidence="8">
    <location>
        <begin position="289"/>
        <end position="407"/>
    </location>
</feature>
<feature type="transmembrane region" description="Helical" evidence="7">
    <location>
        <begin position="337"/>
        <end position="361"/>
    </location>
</feature>
<dbReference type="PANTHER" id="PTHR30572">
    <property type="entry name" value="MEMBRANE COMPONENT OF TRANSPORTER-RELATED"/>
    <property type="match status" value="1"/>
</dbReference>
<dbReference type="Pfam" id="PF12704">
    <property type="entry name" value="MacB_PCD"/>
    <property type="match status" value="1"/>
</dbReference>
<reference evidence="10 11" key="1">
    <citation type="journal article" date="2016" name="Nat. Commun.">
        <title>Thousands of microbial genomes shed light on interconnected biogeochemical processes in an aquifer system.</title>
        <authorList>
            <person name="Anantharaman K."/>
            <person name="Brown C.T."/>
            <person name="Hug L.A."/>
            <person name="Sharon I."/>
            <person name="Castelle C.J."/>
            <person name="Probst A.J."/>
            <person name="Thomas B.C."/>
            <person name="Singh A."/>
            <person name="Wilkins M.J."/>
            <person name="Karaoz U."/>
            <person name="Brodie E.L."/>
            <person name="Williams K.H."/>
            <person name="Hubbard S.S."/>
            <person name="Banfield J.F."/>
        </authorList>
    </citation>
    <scope>NUCLEOTIDE SEQUENCE [LARGE SCALE GENOMIC DNA]</scope>
</reference>
<evidence type="ECO:0000256" key="3">
    <source>
        <dbReference type="ARBA" id="ARBA00022692"/>
    </source>
</evidence>
<feature type="domain" description="MacB-like periplasmic core" evidence="9">
    <location>
        <begin position="21"/>
        <end position="245"/>
    </location>
</feature>
<organism evidence="10 11">
    <name type="scientific">Candidatus Sungbacteria bacterium RIFCSPLOWO2_01_FULL_59_16</name>
    <dbReference type="NCBI Taxonomy" id="1802280"/>
    <lineage>
        <taxon>Bacteria</taxon>
        <taxon>Candidatus Sungiibacteriota</taxon>
    </lineage>
</organism>
<evidence type="ECO:0000256" key="6">
    <source>
        <dbReference type="ARBA" id="ARBA00038076"/>
    </source>
</evidence>
<feature type="transmembrane region" description="Helical" evidence="7">
    <location>
        <begin position="21"/>
        <end position="43"/>
    </location>
</feature>
<dbReference type="AlphaFoldDB" id="A0A1G2LCN5"/>
<feature type="transmembrane region" description="Helical" evidence="7">
    <location>
        <begin position="281"/>
        <end position="310"/>
    </location>
</feature>
<dbReference type="Proteomes" id="UP000176705">
    <property type="component" value="Unassembled WGS sequence"/>
</dbReference>
<evidence type="ECO:0000259" key="9">
    <source>
        <dbReference type="Pfam" id="PF12704"/>
    </source>
</evidence>
<evidence type="ECO:0000256" key="5">
    <source>
        <dbReference type="ARBA" id="ARBA00023136"/>
    </source>
</evidence>
<keyword evidence="2" id="KW-1003">Cell membrane</keyword>
<dbReference type="GO" id="GO:0005886">
    <property type="term" value="C:plasma membrane"/>
    <property type="evidence" value="ECO:0007669"/>
    <property type="project" value="UniProtKB-SubCell"/>
</dbReference>
<protein>
    <recommendedName>
        <fullName evidence="12">Multidrug ABC transporter substrate-binding protein</fullName>
    </recommendedName>
</protein>
<feature type="transmembrane region" description="Helical" evidence="7">
    <location>
        <begin position="373"/>
        <end position="397"/>
    </location>
</feature>
<evidence type="ECO:0000313" key="11">
    <source>
        <dbReference type="Proteomes" id="UP000176705"/>
    </source>
</evidence>
<name>A0A1G2LCN5_9BACT</name>
<evidence type="ECO:0000256" key="7">
    <source>
        <dbReference type="SAM" id="Phobius"/>
    </source>
</evidence>
<sequence length="414" mass="44391">MRLRDTIRTAARGLGHAKMRSLLTMLGIVIGIASVILLMSLGASAQELILAQVQNIGSNLIFVVPGATKGSRFAPPPTAQGIIIKTLVKSDADALRREPTVAAVAPEVRGQAKVVFENNDAPITYTGTTADFFAIRNFTTSRGNAFTNADADSFNRVAVIGPEIAKTLFGERDPVGRSIRLKDISFRVVGVLDAKGLGPFGIDQDNLIIIPITVAQKQILGMDHYNAITIQASDAYTIEFTQSRIVSVLRQNHRITDPDKDDFTVRTQEDALSLLGSITSILSLFLTAIASISLVVGGIGVMNIMLVSVVERTREIGLRKAVGATNRDILQQFLSEAIMLTSFGGVIGIAFGTFLTVSAYFAMMQFSSTGWVFALPLSAIVSALLVSTLTGVLFGIYPARRAAGKNPIDALRYE</sequence>